<dbReference type="EMBL" id="LN885086">
    <property type="protein sequence ID" value="CUQ64997.1"/>
    <property type="molecule type" value="Genomic_DNA"/>
</dbReference>
<dbReference type="Pfam" id="PF00072">
    <property type="entry name" value="Response_reg"/>
    <property type="match status" value="1"/>
</dbReference>
<dbReference type="SUPFAM" id="SSF52172">
    <property type="entry name" value="CheY-like"/>
    <property type="match status" value="1"/>
</dbReference>
<dbReference type="InterPro" id="IPR001789">
    <property type="entry name" value="Sig_transdc_resp-reg_receiver"/>
</dbReference>
<feature type="domain" description="Response regulatory" evidence="3">
    <location>
        <begin position="3"/>
        <end position="118"/>
    </location>
</feature>
<evidence type="ECO:0000313" key="5">
    <source>
        <dbReference type="Proteomes" id="UP000066284"/>
    </source>
</evidence>
<feature type="modified residue" description="4-aspartylphosphate" evidence="2">
    <location>
        <position position="52"/>
    </location>
</feature>
<dbReference type="RefSeq" id="WP_062481547.1">
    <property type="nucleotide sequence ID" value="NZ_LN885086.1"/>
</dbReference>
<dbReference type="InterPro" id="IPR050595">
    <property type="entry name" value="Bact_response_regulator"/>
</dbReference>
<dbReference type="GO" id="GO:0000160">
    <property type="term" value="P:phosphorelay signal transduction system"/>
    <property type="evidence" value="ECO:0007669"/>
    <property type="project" value="InterPro"/>
</dbReference>
<keyword evidence="5" id="KW-1185">Reference proteome</keyword>
<protein>
    <submittedName>
        <fullName evidence="4">Response regulator, CheY like</fullName>
    </submittedName>
</protein>
<name>A0A0S4KM67_9BACT</name>
<dbReference type="PANTHER" id="PTHR44591:SF23">
    <property type="entry name" value="CHEY SUBFAMILY"/>
    <property type="match status" value="1"/>
</dbReference>
<dbReference type="Gene3D" id="3.40.50.2300">
    <property type="match status" value="1"/>
</dbReference>
<proteinExistence type="predicted"/>
<dbReference type="KEGG" id="nio:NITINOP_0020"/>
<dbReference type="AlphaFoldDB" id="A0A0S4KM67"/>
<gene>
    <name evidence="4" type="ORF">NITINOP_0020</name>
</gene>
<dbReference type="STRING" id="1715989.NITINOP_0020"/>
<dbReference type="PROSITE" id="PS50110">
    <property type="entry name" value="RESPONSE_REGULATORY"/>
    <property type="match status" value="1"/>
</dbReference>
<dbReference type="OrthoDB" id="9802491at2"/>
<dbReference type="Proteomes" id="UP000066284">
    <property type="component" value="Chromosome 1"/>
</dbReference>
<evidence type="ECO:0000256" key="1">
    <source>
        <dbReference type="ARBA" id="ARBA00022553"/>
    </source>
</evidence>
<reference evidence="5" key="1">
    <citation type="submission" date="2015-09" db="EMBL/GenBank/DDBJ databases">
        <authorList>
            <person name="Daims H."/>
        </authorList>
    </citation>
    <scope>NUCLEOTIDE SEQUENCE [LARGE SCALE GENOMIC DNA]</scope>
</reference>
<dbReference type="SMART" id="SM00448">
    <property type="entry name" value="REC"/>
    <property type="match status" value="1"/>
</dbReference>
<evidence type="ECO:0000313" key="4">
    <source>
        <dbReference type="EMBL" id="CUQ64997.1"/>
    </source>
</evidence>
<dbReference type="InterPro" id="IPR011006">
    <property type="entry name" value="CheY-like_superfamily"/>
</dbReference>
<keyword evidence="1 2" id="KW-0597">Phosphoprotein</keyword>
<accession>A0A0S4KM67</accession>
<evidence type="ECO:0000259" key="3">
    <source>
        <dbReference type="PROSITE" id="PS50110"/>
    </source>
</evidence>
<sequence length="121" mass="13556">MATILVIDDEQSIRKLLREVLEKEGHHVLEAANGREGLVLYQKQPVDLVIMDLLMPDTDGLEATLQLTREYLDAKVIAMTGAQGDRNFLDVAKLFGARRTIEKPFDINALLQLVKEELSAP</sequence>
<dbReference type="PANTHER" id="PTHR44591">
    <property type="entry name" value="STRESS RESPONSE REGULATOR PROTEIN 1"/>
    <property type="match status" value="1"/>
</dbReference>
<organism evidence="4 5">
    <name type="scientific">Candidatus Nitrospira inopinata</name>
    <dbReference type="NCBI Taxonomy" id="1715989"/>
    <lineage>
        <taxon>Bacteria</taxon>
        <taxon>Pseudomonadati</taxon>
        <taxon>Nitrospirota</taxon>
        <taxon>Nitrospiria</taxon>
        <taxon>Nitrospirales</taxon>
        <taxon>Nitrospiraceae</taxon>
        <taxon>Nitrospira</taxon>
    </lineage>
</organism>
<evidence type="ECO:0000256" key="2">
    <source>
        <dbReference type="PROSITE-ProRule" id="PRU00169"/>
    </source>
</evidence>